<dbReference type="InterPro" id="IPR036163">
    <property type="entry name" value="HMA_dom_sf"/>
</dbReference>
<comment type="caution">
    <text evidence="3">The sequence shown here is derived from an EMBL/GenBank/DDBJ whole genome shotgun (WGS) entry which is preliminary data.</text>
</comment>
<dbReference type="SUPFAM" id="SSF55008">
    <property type="entry name" value="HMA, heavy metal-associated domain"/>
    <property type="match status" value="1"/>
</dbReference>
<dbReference type="Proteomes" id="UP000076630">
    <property type="component" value="Unassembled WGS sequence"/>
</dbReference>
<sequence length="65" mass="7126">MATVYQIKGMGCSGCVDSIQGELNKHPHIEATVSLDTRTLEVKTPNVPKEELQQILAKAGKYELL</sequence>
<name>A0A163UZ78_9FLAO</name>
<protein>
    <recommendedName>
        <fullName evidence="2">HMA domain-containing protein</fullName>
    </recommendedName>
</protein>
<accession>A0A163UZ78</accession>
<dbReference type="PROSITE" id="PS01047">
    <property type="entry name" value="HMA_1"/>
    <property type="match status" value="1"/>
</dbReference>
<dbReference type="OrthoDB" id="1521937at2"/>
<dbReference type="EMBL" id="LQNU01000095">
    <property type="protein sequence ID" value="KZE74090.1"/>
    <property type="molecule type" value="Genomic_DNA"/>
</dbReference>
<dbReference type="RefSeq" id="WP_038988412.1">
    <property type="nucleotide sequence ID" value="NZ_JACAJN010000007.1"/>
</dbReference>
<organism evidence="3 4">
    <name type="scientific">Myroides marinus</name>
    <dbReference type="NCBI Taxonomy" id="703342"/>
    <lineage>
        <taxon>Bacteria</taxon>
        <taxon>Pseudomonadati</taxon>
        <taxon>Bacteroidota</taxon>
        <taxon>Flavobacteriia</taxon>
        <taxon>Flavobacteriales</taxon>
        <taxon>Flavobacteriaceae</taxon>
        <taxon>Myroides</taxon>
    </lineage>
</organism>
<keyword evidence="4" id="KW-1185">Reference proteome</keyword>
<dbReference type="PROSITE" id="PS50846">
    <property type="entry name" value="HMA_2"/>
    <property type="match status" value="1"/>
</dbReference>
<evidence type="ECO:0000259" key="2">
    <source>
        <dbReference type="PROSITE" id="PS50846"/>
    </source>
</evidence>
<dbReference type="AlphaFoldDB" id="A0A163UZ78"/>
<keyword evidence="1" id="KW-0479">Metal-binding</keyword>
<evidence type="ECO:0000256" key="1">
    <source>
        <dbReference type="ARBA" id="ARBA00022723"/>
    </source>
</evidence>
<gene>
    <name evidence="3" type="ORF">AV926_17795</name>
</gene>
<feature type="domain" description="HMA" evidence="2">
    <location>
        <begin position="1"/>
        <end position="65"/>
    </location>
</feature>
<dbReference type="GO" id="GO:0046872">
    <property type="term" value="F:metal ion binding"/>
    <property type="evidence" value="ECO:0007669"/>
    <property type="project" value="UniProtKB-KW"/>
</dbReference>
<dbReference type="Gene3D" id="3.30.70.100">
    <property type="match status" value="1"/>
</dbReference>
<evidence type="ECO:0000313" key="3">
    <source>
        <dbReference type="EMBL" id="KZE74090.1"/>
    </source>
</evidence>
<dbReference type="Pfam" id="PF00403">
    <property type="entry name" value="HMA"/>
    <property type="match status" value="1"/>
</dbReference>
<reference evidence="3 4" key="1">
    <citation type="submission" date="2016-01" db="EMBL/GenBank/DDBJ databases">
        <title>Whole genome sequencing of Myroides marinus L41.</title>
        <authorList>
            <person name="Hong K.W."/>
        </authorList>
    </citation>
    <scope>NUCLEOTIDE SEQUENCE [LARGE SCALE GENOMIC DNA]</scope>
    <source>
        <strain evidence="3 4">L41</strain>
    </source>
</reference>
<evidence type="ECO:0000313" key="4">
    <source>
        <dbReference type="Proteomes" id="UP000076630"/>
    </source>
</evidence>
<proteinExistence type="predicted"/>
<dbReference type="InterPro" id="IPR017969">
    <property type="entry name" value="Heavy-metal-associated_CS"/>
</dbReference>
<dbReference type="CDD" id="cd00371">
    <property type="entry name" value="HMA"/>
    <property type="match status" value="1"/>
</dbReference>
<dbReference type="InterPro" id="IPR006121">
    <property type="entry name" value="HMA_dom"/>
</dbReference>